<accession>A0ACB8D900</accession>
<name>A0ACB8D900_DERSI</name>
<proteinExistence type="predicted"/>
<sequence>MAPRSAHPWWIVWPSEVAEPAEQEKQSVCVETCLGEGVLVVVRAYMCLHEAMELLCGYTTEPQLEDLYWRFPGGGEGSYIHQWLNARRNASGLVIKNVYDELSRLPHFYYDRPVTYDRPHNAIVMPATAFMEPLFFADGTDAMRYGSLGSTLATKVLSVVACSRAKRDDGCGYPALFNLAATSRYDCDKDSASVATSELVALQVAYNGYVNASKESLDVRLKNLPDHSAVQVFFMVWCYTRCFDAGFRIEATFCDDVVADMPAFREVFGCESTWS</sequence>
<evidence type="ECO:0000313" key="1">
    <source>
        <dbReference type="EMBL" id="KAH7960892.1"/>
    </source>
</evidence>
<dbReference type="Proteomes" id="UP000821865">
    <property type="component" value="Chromosome 3"/>
</dbReference>
<comment type="caution">
    <text evidence="1">The sequence shown here is derived from an EMBL/GenBank/DDBJ whole genome shotgun (WGS) entry which is preliminary data.</text>
</comment>
<reference evidence="1" key="1">
    <citation type="submission" date="2020-05" db="EMBL/GenBank/DDBJ databases">
        <title>Large-scale comparative analyses of tick genomes elucidate their genetic diversity and vector capacities.</title>
        <authorList>
            <person name="Jia N."/>
            <person name="Wang J."/>
            <person name="Shi W."/>
            <person name="Du L."/>
            <person name="Sun Y."/>
            <person name="Zhan W."/>
            <person name="Jiang J."/>
            <person name="Wang Q."/>
            <person name="Zhang B."/>
            <person name="Ji P."/>
            <person name="Sakyi L.B."/>
            <person name="Cui X."/>
            <person name="Yuan T."/>
            <person name="Jiang B."/>
            <person name="Yang W."/>
            <person name="Lam T.T.-Y."/>
            <person name="Chang Q."/>
            <person name="Ding S."/>
            <person name="Wang X."/>
            <person name="Zhu J."/>
            <person name="Ruan X."/>
            <person name="Zhao L."/>
            <person name="Wei J."/>
            <person name="Que T."/>
            <person name="Du C."/>
            <person name="Cheng J."/>
            <person name="Dai P."/>
            <person name="Han X."/>
            <person name="Huang E."/>
            <person name="Gao Y."/>
            <person name="Liu J."/>
            <person name="Shao H."/>
            <person name="Ye R."/>
            <person name="Li L."/>
            <person name="Wei W."/>
            <person name="Wang X."/>
            <person name="Wang C."/>
            <person name="Yang T."/>
            <person name="Huo Q."/>
            <person name="Li W."/>
            <person name="Guo W."/>
            <person name="Chen H."/>
            <person name="Zhou L."/>
            <person name="Ni X."/>
            <person name="Tian J."/>
            <person name="Zhou Y."/>
            <person name="Sheng Y."/>
            <person name="Liu T."/>
            <person name="Pan Y."/>
            <person name="Xia L."/>
            <person name="Li J."/>
            <person name="Zhao F."/>
            <person name="Cao W."/>
        </authorList>
    </citation>
    <scope>NUCLEOTIDE SEQUENCE</scope>
    <source>
        <strain evidence="1">Dsil-2018</strain>
    </source>
</reference>
<keyword evidence="2" id="KW-1185">Reference proteome</keyword>
<dbReference type="EMBL" id="CM023472">
    <property type="protein sequence ID" value="KAH7960892.1"/>
    <property type="molecule type" value="Genomic_DNA"/>
</dbReference>
<organism evidence="1 2">
    <name type="scientific">Dermacentor silvarum</name>
    <name type="common">Tick</name>
    <dbReference type="NCBI Taxonomy" id="543639"/>
    <lineage>
        <taxon>Eukaryota</taxon>
        <taxon>Metazoa</taxon>
        <taxon>Ecdysozoa</taxon>
        <taxon>Arthropoda</taxon>
        <taxon>Chelicerata</taxon>
        <taxon>Arachnida</taxon>
        <taxon>Acari</taxon>
        <taxon>Parasitiformes</taxon>
        <taxon>Ixodida</taxon>
        <taxon>Ixodoidea</taxon>
        <taxon>Ixodidae</taxon>
        <taxon>Rhipicephalinae</taxon>
        <taxon>Dermacentor</taxon>
    </lineage>
</organism>
<protein>
    <submittedName>
        <fullName evidence="1">Uncharacterized protein</fullName>
    </submittedName>
</protein>
<gene>
    <name evidence="1" type="ORF">HPB49_024285</name>
</gene>
<evidence type="ECO:0000313" key="2">
    <source>
        <dbReference type="Proteomes" id="UP000821865"/>
    </source>
</evidence>